<dbReference type="InterPro" id="IPR000089">
    <property type="entry name" value="Biotin_lipoyl"/>
</dbReference>
<evidence type="ECO:0000256" key="3">
    <source>
        <dbReference type="ARBA" id="ARBA00011484"/>
    </source>
</evidence>
<dbReference type="EC" id="2.3.1.-" evidence="7"/>
<dbReference type="SUPFAM" id="SSF47005">
    <property type="entry name" value="Peripheral subunit-binding domain of 2-oxo acid dehydrogenase complex"/>
    <property type="match status" value="1"/>
</dbReference>
<dbReference type="InterPro" id="IPR001078">
    <property type="entry name" value="2-oxoacid_DH_actylTfrase"/>
</dbReference>
<evidence type="ECO:0000256" key="6">
    <source>
        <dbReference type="ARBA" id="ARBA00023315"/>
    </source>
</evidence>
<evidence type="ECO:0000256" key="1">
    <source>
        <dbReference type="ARBA" id="ARBA00001938"/>
    </source>
</evidence>
<comment type="cofactor">
    <cofactor evidence="1 7">
        <name>(R)-lipoate</name>
        <dbReference type="ChEBI" id="CHEBI:83088"/>
    </cofactor>
</comment>
<dbReference type="Gene3D" id="3.30.559.10">
    <property type="entry name" value="Chloramphenicol acetyltransferase-like domain"/>
    <property type="match status" value="1"/>
</dbReference>
<evidence type="ECO:0000256" key="7">
    <source>
        <dbReference type="RuleBase" id="RU003423"/>
    </source>
</evidence>
<organism evidence="11 12">
    <name type="scientific">Microbulbifer pacificus</name>
    <dbReference type="NCBI Taxonomy" id="407164"/>
    <lineage>
        <taxon>Bacteria</taxon>
        <taxon>Pseudomonadati</taxon>
        <taxon>Pseudomonadota</taxon>
        <taxon>Gammaproteobacteria</taxon>
        <taxon>Cellvibrionales</taxon>
        <taxon>Microbulbiferaceae</taxon>
        <taxon>Microbulbifer</taxon>
    </lineage>
</organism>
<dbReference type="PROSITE" id="PS51826">
    <property type="entry name" value="PSBD"/>
    <property type="match status" value="1"/>
</dbReference>
<protein>
    <recommendedName>
        <fullName evidence="7">Dihydrolipoamide acetyltransferase component of pyruvate dehydrogenase complex</fullName>
        <ecNumber evidence="7">2.3.1.-</ecNumber>
    </recommendedName>
</protein>
<dbReference type="Gene3D" id="4.10.320.10">
    <property type="entry name" value="E3-binding domain"/>
    <property type="match status" value="1"/>
</dbReference>
<feature type="domain" description="Lipoyl-binding" evidence="9">
    <location>
        <begin position="1"/>
        <end position="76"/>
    </location>
</feature>
<dbReference type="PROSITE" id="PS50968">
    <property type="entry name" value="BIOTINYL_LIPOYL"/>
    <property type="match status" value="1"/>
</dbReference>
<name>A0AAU0N3U5_9GAMM</name>
<evidence type="ECO:0000256" key="4">
    <source>
        <dbReference type="ARBA" id="ARBA00022679"/>
    </source>
</evidence>
<dbReference type="InterPro" id="IPR036625">
    <property type="entry name" value="E3-bd_dom_sf"/>
</dbReference>
<dbReference type="Pfam" id="PF00198">
    <property type="entry name" value="2-oxoacid_dh"/>
    <property type="match status" value="1"/>
</dbReference>
<dbReference type="GO" id="GO:0031405">
    <property type="term" value="F:lipoic acid binding"/>
    <property type="evidence" value="ECO:0007669"/>
    <property type="project" value="TreeGrafter"/>
</dbReference>
<dbReference type="Proteomes" id="UP001302477">
    <property type="component" value="Chromosome"/>
</dbReference>
<proteinExistence type="inferred from homology"/>
<evidence type="ECO:0000259" key="9">
    <source>
        <dbReference type="PROSITE" id="PS50968"/>
    </source>
</evidence>
<dbReference type="Pfam" id="PF02817">
    <property type="entry name" value="E3_binding"/>
    <property type="match status" value="1"/>
</dbReference>
<dbReference type="Pfam" id="PF00364">
    <property type="entry name" value="Biotin_lipoyl"/>
    <property type="match status" value="1"/>
</dbReference>
<feature type="compositionally biased region" description="Polar residues" evidence="8">
    <location>
        <begin position="184"/>
        <end position="204"/>
    </location>
</feature>
<dbReference type="PROSITE" id="PS00189">
    <property type="entry name" value="LIPOYL"/>
    <property type="match status" value="1"/>
</dbReference>
<dbReference type="InterPro" id="IPR011053">
    <property type="entry name" value="Single_hybrid_motif"/>
</dbReference>
<evidence type="ECO:0000313" key="11">
    <source>
        <dbReference type="EMBL" id="WOX07040.1"/>
    </source>
</evidence>
<dbReference type="SUPFAM" id="SSF51230">
    <property type="entry name" value="Single hybrid motif"/>
    <property type="match status" value="1"/>
</dbReference>
<feature type="region of interest" description="Disordered" evidence="8">
    <location>
        <begin position="163"/>
        <end position="204"/>
    </location>
</feature>
<evidence type="ECO:0000256" key="8">
    <source>
        <dbReference type="SAM" id="MobiDB-lite"/>
    </source>
</evidence>
<evidence type="ECO:0000256" key="5">
    <source>
        <dbReference type="ARBA" id="ARBA00022823"/>
    </source>
</evidence>
<dbReference type="InterPro" id="IPR050743">
    <property type="entry name" value="2-oxoacid_DH_E2_comp"/>
</dbReference>
<keyword evidence="4 7" id="KW-0808">Transferase</keyword>
<evidence type="ECO:0000256" key="2">
    <source>
        <dbReference type="ARBA" id="ARBA00007317"/>
    </source>
</evidence>
<keyword evidence="5 7" id="KW-0450">Lipoyl</keyword>
<dbReference type="GO" id="GO:0005737">
    <property type="term" value="C:cytoplasm"/>
    <property type="evidence" value="ECO:0007669"/>
    <property type="project" value="TreeGrafter"/>
</dbReference>
<feature type="domain" description="Peripheral subunit-binding (PSBD)" evidence="10">
    <location>
        <begin position="122"/>
        <end position="159"/>
    </location>
</feature>
<dbReference type="PANTHER" id="PTHR43178">
    <property type="entry name" value="DIHYDROLIPOAMIDE ACETYLTRANSFERASE COMPONENT OF PYRUVATE DEHYDROGENASE COMPLEX"/>
    <property type="match status" value="1"/>
</dbReference>
<dbReference type="CDD" id="cd06849">
    <property type="entry name" value="lipoyl_domain"/>
    <property type="match status" value="1"/>
</dbReference>
<gene>
    <name evidence="11" type="ORF">R5R33_07880</name>
</gene>
<dbReference type="PANTHER" id="PTHR43178:SF5">
    <property type="entry name" value="LIPOAMIDE ACYLTRANSFERASE COMPONENT OF BRANCHED-CHAIN ALPHA-KETO ACID DEHYDROGENASE COMPLEX, MITOCHONDRIAL"/>
    <property type="match status" value="1"/>
</dbReference>
<dbReference type="EMBL" id="CP137555">
    <property type="protein sequence ID" value="WOX07040.1"/>
    <property type="molecule type" value="Genomic_DNA"/>
</dbReference>
<dbReference type="GO" id="GO:0016407">
    <property type="term" value="F:acetyltransferase activity"/>
    <property type="evidence" value="ECO:0007669"/>
    <property type="project" value="TreeGrafter"/>
</dbReference>
<dbReference type="AlphaFoldDB" id="A0AAU0N3U5"/>
<keyword evidence="12" id="KW-1185">Reference proteome</keyword>
<reference evidence="11 12" key="1">
    <citation type="submission" date="2023-10" db="EMBL/GenBank/DDBJ databases">
        <title>Description of Microbulbifer bruguierae sp. nov., isolated from the sediments of mangrove plant Bruguiera sexangula and comparative genomic analyses of the genus Microbulbifer.</title>
        <authorList>
            <person name="Long M."/>
        </authorList>
    </citation>
    <scope>NUCLEOTIDE SEQUENCE [LARGE SCALE GENOMIC DNA]</scope>
    <source>
        <strain evidence="11 12">SPO729</strain>
    </source>
</reference>
<dbReference type="InterPro" id="IPR004167">
    <property type="entry name" value="PSBD"/>
</dbReference>
<dbReference type="InterPro" id="IPR003016">
    <property type="entry name" value="2-oxoA_DH_lipoyl-BS"/>
</dbReference>
<accession>A0AAU0N3U5</accession>
<evidence type="ECO:0000259" key="10">
    <source>
        <dbReference type="PROSITE" id="PS51826"/>
    </source>
</evidence>
<dbReference type="Gene3D" id="2.40.50.100">
    <property type="match status" value="1"/>
</dbReference>
<dbReference type="SUPFAM" id="SSF52777">
    <property type="entry name" value="CoA-dependent acyltransferases"/>
    <property type="match status" value="1"/>
</dbReference>
<dbReference type="InterPro" id="IPR023213">
    <property type="entry name" value="CAT-like_dom_sf"/>
</dbReference>
<dbReference type="RefSeq" id="WP_318955473.1">
    <property type="nucleotide sequence ID" value="NZ_CP137555.1"/>
</dbReference>
<evidence type="ECO:0000313" key="12">
    <source>
        <dbReference type="Proteomes" id="UP001302477"/>
    </source>
</evidence>
<sequence length="428" mass="45852">MATEVILVSAGATPTECSVSEWYVSDGQPVSAGDPLFCMETDKVNIDVDAQTDGIVRHLAKEGEMKMSGDLVGYILAPGESDPSAPCAGAEIAASSQPASGLVGETAAITDLDRNLMHDRVRSTPAARKLAREKGVDFRSLNGSGPAGRVIKSDVQQALANVPAEKNSAAPVTPDTASMAAPSRSAQGWQYTDQPVSPRSGSESIPLTAMRKTIARRMVSSLQNNAQLSMDMEFIADETVKLRSALIEEWQEENIRPGYTDLIIKAVAKALRKYPLMNGRYSENEIVMNGAVNIGVAVALEDGLVVPVVHNADKLSIREISLEVSRLAEAARTGTLTAADMADGTFTVSTLGVYGVQSFTPIINEPQVGILGVNRMYDGMEWDGNTPVKKKKMNLSLTWDHRVLDGVPAAQFLSETCKLLQSPHRLLV</sequence>
<comment type="similarity">
    <text evidence="2 7">Belongs to the 2-oxoacid dehydrogenase family.</text>
</comment>
<dbReference type="KEGG" id="mpaf:R5R33_07880"/>
<keyword evidence="6 7" id="KW-0012">Acyltransferase</keyword>
<comment type="subunit">
    <text evidence="3">Forms a 24-polypeptide structural core with octahedral symmetry.</text>
</comment>